<evidence type="ECO:0000313" key="2">
    <source>
        <dbReference type="EMBL" id="EMD37211.1"/>
    </source>
</evidence>
<proteinExistence type="predicted"/>
<protein>
    <recommendedName>
        <fullName evidence="4">HAT C-terminal dimerisation domain-containing protein</fullName>
    </recommendedName>
</protein>
<organism evidence="2 3">
    <name type="scientific">Ceriporiopsis subvermispora (strain B)</name>
    <name type="common">White-rot fungus</name>
    <name type="synonym">Gelatoporia subvermispora</name>
    <dbReference type="NCBI Taxonomy" id="914234"/>
    <lineage>
        <taxon>Eukaryota</taxon>
        <taxon>Fungi</taxon>
        <taxon>Dikarya</taxon>
        <taxon>Basidiomycota</taxon>
        <taxon>Agaricomycotina</taxon>
        <taxon>Agaricomycetes</taxon>
        <taxon>Polyporales</taxon>
        <taxon>Gelatoporiaceae</taxon>
        <taxon>Gelatoporia</taxon>
    </lineage>
</organism>
<feature type="region of interest" description="Disordered" evidence="1">
    <location>
        <begin position="213"/>
        <end position="253"/>
    </location>
</feature>
<sequence length="573" mass="65235">MAITLDDIKLAVSQIKALGQKLPVSVLKVIKEDKINYTVTFKDVGETVWEIFNRKFKIMFVENTRDPRTRHLPSYDKGLKVFYEPIMIKLERLKNELQTLCEKDLMLTTHHGPPQARKDPITKVVQHLRQRAHGIMLSSWQHCKANVHPSKGKKVKKMHATKSAASSRQLPLEAPNKPHAEVIEVADFLNELHSHFDVENVADIQAKKSNISIKQGKTSANKRKRAHKQHEKLLANGASKTDATTEPESDSHSTLLPNRKLHIQPMLGLQNDEHQALTMDNMLANNVMAWTLARILPKRYPEVHFAPENSQIRYLACVINLVVQKMLNSLDDTNDPDLSDYYFSQKFLPIHYNIDEDQEAMTYDGPEHAAEDEKSCARLVMICIPRLTRVGSTEANRQYAFDLHKGDSYYVVVKDSDIAMCLAHVRVDEDLARSDCQDNLKPDSTKGHSCWSHQAADLLCQGTRLSFTVLVTTFCQTWFEALGNDVKKKAKQLFEHVCEEYVELATKNQDSKQQAKHKDITIAQEHDKDFEVIALMTRDFLTMPGASVAIERLFSGSHHACADTHIFMRPSEN</sequence>
<dbReference type="OrthoDB" id="2798924at2759"/>
<keyword evidence="3" id="KW-1185">Reference proteome</keyword>
<evidence type="ECO:0000313" key="3">
    <source>
        <dbReference type="Proteomes" id="UP000016930"/>
    </source>
</evidence>
<gene>
    <name evidence="2" type="ORF">CERSUDRAFT_74181</name>
</gene>
<reference evidence="2 3" key="1">
    <citation type="journal article" date="2012" name="Proc. Natl. Acad. Sci. U.S.A.">
        <title>Comparative genomics of Ceriporiopsis subvermispora and Phanerochaete chrysosporium provide insight into selective ligninolysis.</title>
        <authorList>
            <person name="Fernandez-Fueyo E."/>
            <person name="Ruiz-Duenas F.J."/>
            <person name="Ferreira P."/>
            <person name="Floudas D."/>
            <person name="Hibbett D.S."/>
            <person name="Canessa P."/>
            <person name="Larrondo L.F."/>
            <person name="James T.Y."/>
            <person name="Seelenfreund D."/>
            <person name="Lobos S."/>
            <person name="Polanco R."/>
            <person name="Tello M."/>
            <person name="Honda Y."/>
            <person name="Watanabe T."/>
            <person name="Watanabe T."/>
            <person name="Ryu J.S."/>
            <person name="Kubicek C.P."/>
            <person name="Schmoll M."/>
            <person name="Gaskell J."/>
            <person name="Hammel K.E."/>
            <person name="St John F.J."/>
            <person name="Vanden Wymelenberg A."/>
            <person name="Sabat G."/>
            <person name="Splinter BonDurant S."/>
            <person name="Syed K."/>
            <person name="Yadav J.S."/>
            <person name="Doddapaneni H."/>
            <person name="Subramanian V."/>
            <person name="Lavin J.L."/>
            <person name="Oguiza J.A."/>
            <person name="Perez G."/>
            <person name="Pisabarro A.G."/>
            <person name="Ramirez L."/>
            <person name="Santoyo F."/>
            <person name="Master E."/>
            <person name="Coutinho P.M."/>
            <person name="Henrissat B."/>
            <person name="Lombard V."/>
            <person name="Magnuson J.K."/>
            <person name="Kuees U."/>
            <person name="Hori C."/>
            <person name="Igarashi K."/>
            <person name="Samejima M."/>
            <person name="Held B.W."/>
            <person name="Barry K.W."/>
            <person name="LaButti K.M."/>
            <person name="Lapidus A."/>
            <person name="Lindquist E.A."/>
            <person name="Lucas S.M."/>
            <person name="Riley R."/>
            <person name="Salamov A.A."/>
            <person name="Hoffmeister D."/>
            <person name="Schwenk D."/>
            <person name="Hadar Y."/>
            <person name="Yarden O."/>
            <person name="de Vries R.P."/>
            <person name="Wiebenga A."/>
            <person name="Stenlid J."/>
            <person name="Eastwood D."/>
            <person name="Grigoriev I.V."/>
            <person name="Berka R.M."/>
            <person name="Blanchette R.A."/>
            <person name="Kersten P."/>
            <person name="Martinez A.T."/>
            <person name="Vicuna R."/>
            <person name="Cullen D."/>
        </authorList>
    </citation>
    <scope>NUCLEOTIDE SEQUENCE [LARGE SCALE GENOMIC DNA]</scope>
    <source>
        <strain evidence="2 3">B</strain>
    </source>
</reference>
<name>M2REE6_CERS8</name>
<feature type="compositionally biased region" description="Basic residues" evidence="1">
    <location>
        <begin position="220"/>
        <end position="230"/>
    </location>
</feature>
<dbReference type="EMBL" id="KB445797">
    <property type="protein sequence ID" value="EMD37211.1"/>
    <property type="molecule type" value="Genomic_DNA"/>
</dbReference>
<feature type="compositionally biased region" description="Polar residues" evidence="1">
    <location>
        <begin position="238"/>
        <end position="253"/>
    </location>
</feature>
<dbReference type="Proteomes" id="UP000016930">
    <property type="component" value="Unassembled WGS sequence"/>
</dbReference>
<evidence type="ECO:0000256" key="1">
    <source>
        <dbReference type="SAM" id="MobiDB-lite"/>
    </source>
</evidence>
<dbReference type="AlphaFoldDB" id="M2REE6"/>
<dbReference type="HOGENOM" id="CLU_475646_0_0_1"/>
<evidence type="ECO:0008006" key="4">
    <source>
        <dbReference type="Google" id="ProtNLM"/>
    </source>
</evidence>
<dbReference type="STRING" id="914234.M2REE6"/>
<accession>M2REE6</accession>